<name>A0ABS1YYA8_9FLAO</name>
<dbReference type="InterPro" id="IPR053865">
    <property type="entry name" value="DUF6934"/>
</dbReference>
<reference evidence="1 2" key="1">
    <citation type="submission" date="2021-01" db="EMBL/GenBank/DDBJ databases">
        <title>Evidence that Capnocytophaga endodontalis is a later homotypic synonym for Capnocytophaga genospecies AHN8471, and request for opinion on proposed recognition of strain AHN8471 as type strain of the species.</title>
        <authorList>
            <person name="Nicholson A.C."/>
            <person name="Hopper C.L."/>
            <person name="Gulvik C.A."/>
            <person name="Mcquiston J.R."/>
            <person name="Lau E.F."/>
        </authorList>
    </citation>
    <scope>NUCLEOTIDE SEQUENCE [LARGE SCALE GENOMIC DNA]</scope>
    <source>
        <strain evidence="1 2">AHN9576</strain>
    </source>
</reference>
<proteinExistence type="predicted"/>
<evidence type="ECO:0000313" key="2">
    <source>
        <dbReference type="Proteomes" id="UP000603506"/>
    </source>
</evidence>
<sequence length="148" mass="17048">MNLPQYEVTPDENLYKFTFISEGKNGKVEKMVLYEEINEGVFNLAFGDKDITTGHINDRIVTNNGDTEKVLATVISTVCTFFDKNPNAYIFATGSTHTRNRLYRRGITKYLQEALESFKIYGMLPNEKFEIFNPNTDYVGFLIHLKKI</sequence>
<dbReference type="Pfam" id="PF22028">
    <property type="entry name" value="DUF6934"/>
    <property type="match status" value="1"/>
</dbReference>
<keyword evidence="2" id="KW-1185">Reference proteome</keyword>
<evidence type="ECO:0000313" key="1">
    <source>
        <dbReference type="EMBL" id="MBM0651415.1"/>
    </source>
</evidence>
<gene>
    <name evidence="1" type="ORF">JNB19_11735</name>
</gene>
<comment type="caution">
    <text evidence="1">The sequence shown here is derived from an EMBL/GenBank/DDBJ whole genome shotgun (WGS) entry which is preliminary data.</text>
</comment>
<dbReference type="EMBL" id="JAEUAH010000018">
    <property type="protein sequence ID" value="MBM0651415.1"/>
    <property type="molecule type" value="Genomic_DNA"/>
</dbReference>
<accession>A0ABS1YYA8</accession>
<dbReference type="RefSeq" id="WP_203093969.1">
    <property type="nucleotide sequence ID" value="NZ_JAESPH010000013.1"/>
</dbReference>
<protein>
    <submittedName>
        <fullName evidence="1">Uncharacterized protein</fullName>
    </submittedName>
</protein>
<organism evidence="1 2">
    <name type="scientific">Capnocytophaga genosp. AHN8471</name>
    <dbReference type="NCBI Taxonomy" id="327574"/>
    <lineage>
        <taxon>Bacteria</taxon>
        <taxon>Pseudomonadati</taxon>
        <taxon>Bacteroidota</taxon>
        <taxon>Flavobacteriia</taxon>
        <taxon>Flavobacteriales</taxon>
        <taxon>Flavobacteriaceae</taxon>
        <taxon>Capnocytophaga</taxon>
    </lineage>
</organism>
<dbReference type="Proteomes" id="UP000603506">
    <property type="component" value="Unassembled WGS sequence"/>
</dbReference>